<dbReference type="CDD" id="cd02440">
    <property type="entry name" value="AdoMet_MTases"/>
    <property type="match status" value="1"/>
</dbReference>
<feature type="domain" description="Methyltransferase type 11" evidence="1">
    <location>
        <begin position="39"/>
        <end position="124"/>
    </location>
</feature>
<dbReference type="AlphaFoldDB" id="A0A841G9Z4"/>
<dbReference type="SUPFAM" id="SSF53335">
    <property type="entry name" value="S-adenosyl-L-methionine-dependent methyltransferases"/>
    <property type="match status" value="1"/>
</dbReference>
<keyword evidence="2" id="KW-0808">Transferase</keyword>
<dbReference type="InterPro" id="IPR029063">
    <property type="entry name" value="SAM-dependent_MTases_sf"/>
</dbReference>
<accession>A0A841G9Z4</accession>
<evidence type="ECO:0000313" key="3">
    <source>
        <dbReference type="Proteomes" id="UP000585721"/>
    </source>
</evidence>
<keyword evidence="2" id="KW-0489">Methyltransferase</keyword>
<comment type="caution">
    <text evidence="2">The sequence shown here is derived from an EMBL/GenBank/DDBJ whole genome shotgun (WGS) entry which is preliminary data.</text>
</comment>
<dbReference type="Proteomes" id="UP000585721">
    <property type="component" value="Unassembled WGS sequence"/>
</dbReference>
<protein>
    <submittedName>
        <fullName evidence="2">SAM-dependent methyltransferase</fullName>
    </submittedName>
</protein>
<organism evidence="2 3">
    <name type="scientific">Tolumonas osonensis</name>
    <dbReference type="NCBI Taxonomy" id="675874"/>
    <lineage>
        <taxon>Bacteria</taxon>
        <taxon>Pseudomonadati</taxon>
        <taxon>Pseudomonadota</taxon>
        <taxon>Gammaproteobacteria</taxon>
        <taxon>Aeromonadales</taxon>
        <taxon>Aeromonadaceae</taxon>
        <taxon>Tolumonas</taxon>
    </lineage>
</organism>
<dbReference type="PANTHER" id="PTHR42912">
    <property type="entry name" value="METHYLTRANSFERASE"/>
    <property type="match status" value="1"/>
</dbReference>
<dbReference type="Pfam" id="PF08241">
    <property type="entry name" value="Methyltransf_11"/>
    <property type="match status" value="1"/>
</dbReference>
<dbReference type="GO" id="GO:0032259">
    <property type="term" value="P:methylation"/>
    <property type="evidence" value="ECO:0007669"/>
    <property type="project" value="UniProtKB-KW"/>
</dbReference>
<dbReference type="Gene3D" id="3.40.50.150">
    <property type="entry name" value="Vaccinia Virus protein VP39"/>
    <property type="match status" value="1"/>
</dbReference>
<evidence type="ECO:0000259" key="1">
    <source>
        <dbReference type="Pfam" id="PF08241"/>
    </source>
</evidence>
<dbReference type="GO" id="GO:0008757">
    <property type="term" value="F:S-adenosylmethionine-dependent methyltransferase activity"/>
    <property type="evidence" value="ECO:0007669"/>
    <property type="project" value="InterPro"/>
</dbReference>
<dbReference type="RefSeq" id="WP_188025565.1">
    <property type="nucleotide sequence ID" value="NZ_JACHGR010000002.1"/>
</dbReference>
<dbReference type="EMBL" id="JACHGR010000002">
    <property type="protein sequence ID" value="MBB6054759.1"/>
    <property type="molecule type" value="Genomic_DNA"/>
</dbReference>
<sequence length="222" mass="24549">MKPADYDAWYDSPRGLWIGNTEYQMMADMLTFPSEGRVLDVGCGTGWFTRRLALQPGLHVTGLDLDPNFLAFARSRDAGSTYLQGDALTLPFADNSFDSVFSIAALCFTADWHKAVSEIIRVTRGRFAIGLFNRYSLLWLAKGRHGGSGAYRGAHWLSPAEFRDSVSDLPVGNIRWRSAIYLPFGSATARVVEHLLPGCLPWGGFMVLSGEKKQLQHGDLVS</sequence>
<dbReference type="InterPro" id="IPR050508">
    <property type="entry name" value="Methyltransf_Superfamily"/>
</dbReference>
<gene>
    <name evidence="2" type="ORF">HNR75_000631</name>
</gene>
<proteinExistence type="predicted"/>
<evidence type="ECO:0000313" key="2">
    <source>
        <dbReference type="EMBL" id="MBB6054759.1"/>
    </source>
</evidence>
<reference evidence="2 3" key="1">
    <citation type="submission" date="2020-08" db="EMBL/GenBank/DDBJ databases">
        <title>Genomic Encyclopedia of Type Strains, Phase IV (KMG-IV): sequencing the most valuable type-strain genomes for metagenomic binning, comparative biology and taxonomic classification.</title>
        <authorList>
            <person name="Goeker M."/>
        </authorList>
    </citation>
    <scope>NUCLEOTIDE SEQUENCE [LARGE SCALE GENOMIC DNA]</scope>
    <source>
        <strain evidence="2 3">DSM 22975</strain>
    </source>
</reference>
<dbReference type="InterPro" id="IPR013216">
    <property type="entry name" value="Methyltransf_11"/>
</dbReference>
<keyword evidence="3" id="KW-1185">Reference proteome</keyword>
<name>A0A841G9Z4_9GAMM</name>